<dbReference type="PANTHER" id="PTHR24148:SF79">
    <property type="entry name" value="HETEROKARYON INCOMPATIBILITY DOMAIN-CONTAINING PROTEIN"/>
    <property type="match status" value="1"/>
</dbReference>
<comment type="caution">
    <text evidence="2">The sequence shown here is derived from an EMBL/GenBank/DDBJ whole genome shotgun (WGS) entry which is preliminary data.</text>
</comment>
<keyword evidence="3" id="KW-1185">Reference proteome</keyword>
<name>A0AAJ0FCV3_9PEZI</name>
<evidence type="ECO:0000259" key="1">
    <source>
        <dbReference type="Pfam" id="PF06985"/>
    </source>
</evidence>
<gene>
    <name evidence="2" type="ORF">QBC47DRAFT_299350</name>
</gene>
<reference evidence="2" key="1">
    <citation type="submission" date="2023-06" db="EMBL/GenBank/DDBJ databases">
        <title>Genome-scale phylogeny and comparative genomics of the fungal order Sordariales.</title>
        <authorList>
            <consortium name="Lawrence Berkeley National Laboratory"/>
            <person name="Hensen N."/>
            <person name="Bonometti L."/>
            <person name="Westerberg I."/>
            <person name="Brannstrom I.O."/>
            <person name="Guillou S."/>
            <person name="Cros-Aarteil S."/>
            <person name="Calhoun S."/>
            <person name="Haridas S."/>
            <person name="Kuo A."/>
            <person name="Mondo S."/>
            <person name="Pangilinan J."/>
            <person name="Riley R."/>
            <person name="Labutti K."/>
            <person name="Andreopoulos B."/>
            <person name="Lipzen A."/>
            <person name="Chen C."/>
            <person name="Yanf M."/>
            <person name="Daum C."/>
            <person name="Ng V."/>
            <person name="Clum A."/>
            <person name="Steindorff A."/>
            <person name="Ohm R."/>
            <person name="Martin F."/>
            <person name="Silar P."/>
            <person name="Natvig D."/>
            <person name="Lalanne C."/>
            <person name="Gautier V."/>
            <person name="Ament-Velasquez S.L."/>
            <person name="Kruys A."/>
            <person name="Hutchinson M.I."/>
            <person name="Powell A.J."/>
            <person name="Barry K."/>
            <person name="Miller A.N."/>
            <person name="Grigoriev I.V."/>
            <person name="Debuchy R."/>
            <person name="Gladieux P."/>
            <person name="Thoren M.H."/>
            <person name="Johannesson H."/>
        </authorList>
    </citation>
    <scope>NUCLEOTIDE SEQUENCE</scope>
    <source>
        <strain evidence="2">PSN4</strain>
    </source>
</reference>
<dbReference type="PANTHER" id="PTHR24148">
    <property type="entry name" value="ANKYRIN REPEAT DOMAIN-CONTAINING PROTEIN 39 HOMOLOG-RELATED"/>
    <property type="match status" value="1"/>
</dbReference>
<accession>A0AAJ0FCV3</accession>
<dbReference type="Proteomes" id="UP001239445">
    <property type="component" value="Unassembled WGS sequence"/>
</dbReference>
<dbReference type="InterPro" id="IPR052895">
    <property type="entry name" value="HetReg/Transcr_Mod"/>
</dbReference>
<evidence type="ECO:0000313" key="2">
    <source>
        <dbReference type="EMBL" id="KAK1756525.1"/>
    </source>
</evidence>
<sequence>MTTGAAYQYRPLRYPDSVRILHLKPSLSGDDPIHCTLTTYRLSDPGLKYEPVSYTWGDASDVVDIYIGGNRAFLSVTRHCFNALTSLRLRDTPRHLWIDAICINQEDKVERSAQVQIMDQVYARGFRTLIYLGEATQGPGTDLLFDDLEKADREGFDRPVPGPEIVEQLERLIERPWFHRVWVVQEAFLNSERVVICGRRQASWDALESCLFGYLRSGNRVTQAPLPAVVYAAIEGWWSDIGCVWLNLFNSLNETRPLLASNPRDRIFALKALLGRDQDRLNPLIDYRRSVPDLLADVARQILDAVGLIILDAIQEPHKQPMASWIPDWTRVEHPIFNWTLGIRMYSDEVEEVPLKSPEREYHYKFSILPGTSPSFAVLKVHGWRLGPTLVMGKPFSFKDLDDVRRQLWPLLEHLHNLHQAGKPWQPLDEAFDPTGHFPPPIQRGMLPYRCLIPT</sequence>
<protein>
    <submittedName>
        <fullName evidence="2">HET-domain-containing protein</fullName>
    </submittedName>
</protein>
<dbReference type="AlphaFoldDB" id="A0AAJ0FCV3"/>
<organism evidence="2 3">
    <name type="scientific">Echria macrotheca</name>
    <dbReference type="NCBI Taxonomy" id="438768"/>
    <lineage>
        <taxon>Eukaryota</taxon>
        <taxon>Fungi</taxon>
        <taxon>Dikarya</taxon>
        <taxon>Ascomycota</taxon>
        <taxon>Pezizomycotina</taxon>
        <taxon>Sordariomycetes</taxon>
        <taxon>Sordariomycetidae</taxon>
        <taxon>Sordariales</taxon>
        <taxon>Schizotheciaceae</taxon>
        <taxon>Echria</taxon>
    </lineage>
</organism>
<dbReference type="InterPro" id="IPR010730">
    <property type="entry name" value="HET"/>
</dbReference>
<dbReference type="EMBL" id="MU839832">
    <property type="protein sequence ID" value="KAK1756525.1"/>
    <property type="molecule type" value="Genomic_DNA"/>
</dbReference>
<dbReference type="Pfam" id="PF06985">
    <property type="entry name" value="HET"/>
    <property type="match status" value="1"/>
</dbReference>
<feature type="domain" description="Heterokaryon incompatibility" evidence="1">
    <location>
        <begin position="49"/>
        <end position="186"/>
    </location>
</feature>
<proteinExistence type="predicted"/>
<evidence type="ECO:0000313" key="3">
    <source>
        <dbReference type="Proteomes" id="UP001239445"/>
    </source>
</evidence>